<gene>
    <name evidence="5" type="ORF">BDZ31_001255</name>
</gene>
<dbReference type="RefSeq" id="WP_183340045.1">
    <property type="nucleotide sequence ID" value="NZ_JACHNU010000001.1"/>
</dbReference>
<sequence length="407" mass="43801">MARQSERINVAVFIDYAGETGGAETLAVQLVERLDPARFGRTLVVFRRIERDDPLADEHAAVAARLRRGGVDVLALDRDGRLDLAAWRPFLRRLRAGEIDVLHSHKFGPNVWASLLARLADVPVVVAHEHTWSFVGEPLRKLLDRFLIATGADLVVAVSEQDRERMARIERIPAGRIRVLPNGIPPPAVERDAAAVRAELGIPAGAPLIGTIGVLRPQKDFGTLVAAHARLLRSRPDARLAIVGGGPLHDELAALIAREGVGERVRLLGPRGDAVELAAAFDVAVNSSLYEGSSLAVIEYMALGLPIVATAVGGNPDLLDGGGAGLLVEPGDPAALAEAIGSLLADPARARALGERARARQRQRYDLDLQVRRLEQLYEQLFAAATSAAPRSRLSRARRPLPRLPTS</sequence>
<dbReference type="PANTHER" id="PTHR12526">
    <property type="entry name" value="GLYCOSYLTRANSFERASE"/>
    <property type="match status" value="1"/>
</dbReference>
<evidence type="ECO:0000313" key="6">
    <source>
        <dbReference type="Proteomes" id="UP000585272"/>
    </source>
</evidence>
<keyword evidence="6" id="KW-1185">Reference proteome</keyword>
<accession>A0A840IAM8</accession>
<dbReference type="Gene3D" id="3.40.50.2000">
    <property type="entry name" value="Glycogen Phosphorylase B"/>
    <property type="match status" value="2"/>
</dbReference>
<proteinExistence type="predicted"/>
<feature type="domain" description="Glycosyltransferase subfamily 4-like N-terminal" evidence="4">
    <location>
        <begin position="21"/>
        <end position="185"/>
    </location>
</feature>
<evidence type="ECO:0000256" key="1">
    <source>
        <dbReference type="ARBA" id="ARBA00022676"/>
    </source>
</evidence>
<dbReference type="Proteomes" id="UP000585272">
    <property type="component" value="Unassembled WGS sequence"/>
</dbReference>
<protein>
    <submittedName>
        <fullName evidence="5">Glycosyltransferase involved in cell wall biosynthesis</fullName>
    </submittedName>
</protein>
<evidence type="ECO:0000256" key="2">
    <source>
        <dbReference type="ARBA" id="ARBA00022679"/>
    </source>
</evidence>
<comment type="caution">
    <text evidence="5">The sequence shown here is derived from an EMBL/GenBank/DDBJ whole genome shotgun (WGS) entry which is preliminary data.</text>
</comment>
<keyword evidence="2 5" id="KW-0808">Transferase</keyword>
<dbReference type="Pfam" id="PF13439">
    <property type="entry name" value="Glyco_transf_4"/>
    <property type="match status" value="1"/>
</dbReference>
<dbReference type="EMBL" id="JACHNU010000001">
    <property type="protein sequence ID" value="MBB4661682.1"/>
    <property type="molecule type" value="Genomic_DNA"/>
</dbReference>
<dbReference type="InterPro" id="IPR001296">
    <property type="entry name" value="Glyco_trans_1"/>
</dbReference>
<evidence type="ECO:0000259" key="3">
    <source>
        <dbReference type="Pfam" id="PF00534"/>
    </source>
</evidence>
<dbReference type="InterPro" id="IPR028098">
    <property type="entry name" value="Glyco_trans_4-like_N"/>
</dbReference>
<dbReference type="PANTHER" id="PTHR12526:SF636">
    <property type="entry name" value="BLL3647 PROTEIN"/>
    <property type="match status" value="1"/>
</dbReference>
<dbReference type="Pfam" id="PF00534">
    <property type="entry name" value="Glycos_transf_1"/>
    <property type="match status" value="1"/>
</dbReference>
<dbReference type="SUPFAM" id="SSF53756">
    <property type="entry name" value="UDP-Glycosyltransferase/glycogen phosphorylase"/>
    <property type="match status" value="1"/>
</dbReference>
<evidence type="ECO:0000313" key="5">
    <source>
        <dbReference type="EMBL" id="MBB4661682.1"/>
    </source>
</evidence>
<dbReference type="AlphaFoldDB" id="A0A840IAM8"/>
<name>A0A840IAM8_9ACTN</name>
<feature type="domain" description="Glycosyl transferase family 1" evidence="3">
    <location>
        <begin position="196"/>
        <end position="359"/>
    </location>
</feature>
<reference evidence="5 6" key="1">
    <citation type="submission" date="2020-08" db="EMBL/GenBank/DDBJ databases">
        <title>Genomic Encyclopedia of Archaeal and Bacterial Type Strains, Phase II (KMG-II): from individual species to whole genera.</title>
        <authorList>
            <person name="Goeker M."/>
        </authorList>
    </citation>
    <scope>NUCLEOTIDE SEQUENCE [LARGE SCALE GENOMIC DNA]</scope>
    <source>
        <strain evidence="5 6">DSM 23288</strain>
    </source>
</reference>
<organism evidence="5 6">
    <name type="scientific">Conexibacter arvalis</name>
    <dbReference type="NCBI Taxonomy" id="912552"/>
    <lineage>
        <taxon>Bacteria</taxon>
        <taxon>Bacillati</taxon>
        <taxon>Actinomycetota</taxon>
        <taxon>Thermoleophilia</taxon>
        <taxon>Solirubrobacterales</taxon>
        <taxon>Conexibacteraceae</taxon>
        <taxon>Conexibacter</taxon>
    </lineage>
</organism>
<keyword evidence="1" id="KW-0328">Glycosyltransferase</keyword>
<dbReference type="GO" id="GO:0016757">
    <property type="term" value="F:glycosyltransferase activity"/>
    <property type="evidence" value="ECO:0007669"/>
    <property type="project" value="UniProtKB-KW"/>
</dbReference>
<evidence type="ECO:0000259" key="4">
    <source>
        <dbReference type="Pfam" id="PF13439"/>
    </source>
</evidence>